<reference evidence="2 3" key="1">
    <citation type="journal article" date="2019" name="Commun. Biol.">
        <title>The bagworm genome reveals a unique fibroin gene that provides high tensile strength.</title>
        <authorList>
            <person name="Kono N."/>
            <person name="Nakamura H."/>
            <person name="Ohtoshi R."/>
            <person name="Tomita M."/>
            <person name="Numata K."/>
            <person name="Arakawa K."/>
        </authorList>
    </citation>
    <scope>NUCLEOTIDE SEQUENCE [LARGE SCALE GENOMIC DNA]</scope>
</reference>
<keyword evidence="3" id="KW-1185">Reference proteome</keyword>
<evidence type="ECO:0000313" key="2">
    <source>
        <dbReference type="EMBL" id="GBP94218.1"/>
    </source>
</evidence>
<evidence type="ECO:0000256" key="1">
    <source>
        <dbReference type="SAM" id="MobiDB-lite"/>
    </source>
</evidence>
<accession>A0A4C2A2E9</accession>
<organism evidence="2 3">
    <name type="scientific">Eumeta variegata</name>
    <name type="common">Bagworm moth</name>
    <name type="synonym">Eumeta japonica</name>
    <dbReference type="NCBI Taxonomy" id="151549"/>
    <lineage>
        <taxon>Eukaryota</taxon>
        <taxon>Metazoa</taxon>
        <taxon>Ecdysozoa</taxon>
        <taxon>Arthropoda</taxon>
        <taxon>Hexapoda</taxon>
        <taxon>Insecta</taxon>
        <taxon>Pterygota</taxon>
        <taxon>Neoptera</taxon>
        <taxon>Endopterygota</taxon>
        <taxon>Lepidoptera</taxon>
        <taxon>Glossata</taxon>
        <taxon>Ditrysia</taxon>
        <taxon>Tineoidea</taxon>
        <taxon>Psychidae</taxon>
        <taxon>Oiketicinae</taxon>
        <taxon>Eumeta</taxon>
    </lineage>
</organism>
<feature type="non-terminal residue" evidence="2">
    <location>
        <position position="1"/>
    </location>
</feature>
<dbReference type="EMBL" id="BGZK01002477">
    <property type="protein sequence ID" value="GBP94218.1"/>
    <property type="molecule type" value="Genomic_DNA"/>
</dbReference>
<gene>
    <name evidence="2" type="ORF">EVAR_100054_1</name>
</gene>
<protein>
    <submittedName>
        <fullName evidence="2">Uncharacterized protein</fullName>
    </submittedName>
</protein>
<feature type="region of interest" description="Disordered" evidence="1">
    <location>
        <begin position="1"/>
        <end position="21"/>
    </location>
</feature>
<dbReference type="AlphaFoldDB" id="A0A4C2A2E9"/>
<proteinExistence type="predicted"/>
<feature type="compositionally biased region" description="Basic and acidic residues" evidence="1">
    <location>
        <begin position="1"/>
        <end position="10"/>
    </location>
</feature>
<dbReference type="Proteomes" id="UP000299102">
    <property type="component" value="Unassembled WGS sequence"/>
</dbReference>
<name>A0A4C2A2E9_EUMVA</name>
<evidence type="ECO:0000313" key="3">
    <source>
        <dbReference type="Proteomes" id="UP000299102"/>
    </source>
</evidence>
<sequence>VIRPRCDPSGRRSLAAPRPAPAQIEVRPCLGNEKDRGAISFIRKFFKRDRITFTSNE</sequence>
<comment type="caution">
    <text evidence="2">The sequence shown here is derived from an EMBL/GenBank/DDBJ whole genome shotgun (WGS) entry which is preliminary data.</text>
</comment>